<sequence>MPSLRNICLGLGLAAVLGVSSAAPIDTCGGAAAASPSLPVNGGTTELPAPGNATFKYVAVGRGIQNYTCAAANATPVAIGAVATLFDGSSLASTDPTKLDTFPALAVYQPVPTCSLDIAGDELAILGRHYFDIAGTPVFDLYTVDAVLKGKKTASIKAPATADLGPDNTGAVDWLQLQDKGGSVGITEVYRVVTAGGNPLACTAAGVISIPYASQYWFYEL</sequence>
<reference evidence="2 3" key="1">
    <citation type="submission" date="2024-06" db="EMBL/GenBank/DDBJ databases">
        <title>Complete genome of Phlyctema vagabunda strain 19-DSS-EL-015.</title>
        <authorList>
            <person name="Fiorenzani C."/>
        </authorList>
    </citation>
    <scope>NUCLEOTIDE SEQUENCE [LARGE SCALE GENOMIC DNA]</scope>
    <source>
        <strain evidence="2 3">19-DSS-EL-015</strain>
    </source>
</reference>
<dbReference type="InterPro" id="IPR021851">
    <property type="entry name" value="DUF3455"/>
</dbReference>
<accession>A0ABR4PMJ8</accession>
<keyword evidence="1" id="KW-0732">Signal</keyword>
<feature type="signal peptide" evidence="1">
    <location>
        <begin position="1"/>
        <end position="22"/>
    </location>
</feature>
<dbReference type="Pfam" id="PF11937">
    <property type="entry name" value="DUF3455"/>
    <property type="match status" value="1"/>
</dbReference>
<organism evidence="2 3">
    <name type="scientific">Phlyctema vagabunda</name>
    <dbReference type="NCBI Taxonomy" id="108571"/>
    <lineage>
        <taxon>Eukaryota</taxon>
        <taxon>Fungi</taxon>
        <taxon>Dikarya</taxon>
        <taxon>Ascomycota</taxon>
        <taxon>Pezizomycotina</taxon>
        <taxon>Leotiomycetes</taxon>
        <taxon>Helotiales</taxon>
        <taxon>Dermateaceae</taxon>
        <taxon>Phlyctema</taxon>
    </lineage>
</organism>
<evidence type="ECO:0000313" key="2">
    <source>
        <dbReference type="EMBL" id="KAL3424312.1"/>
    </source>
</evidence>
<feature type="chain" id="PRO_5045085911" evidence="1">
    <location>
        <begin position="23"/>
        <end position="221"/>
    </location>
</feature>
<protein>
    <submittedName>
        <fullName evidence="2">Malate dehydrogenase</fullName>
    </submittedName>
</protein>
<name>A0ABR4PMJ8_9HELO</name>
<dbReference type="EMBL" id="JBFCZG010000003">
    <property type="protein sequence ID" value="KAL3424312.1"/>
    <property type="molecule type" value="Genomic_DNA"/>
</dbReference>
<dbReference type="PANTHER" id="PTHR35567:SF3">
    <property type="entry name" value="MALATE DEHYDROGENASE"/>
    <property type="match status" value="1"/>
</dbReference>
<proteinExistence type="predicted"/>
<evidence type="ECO:0000256" key="1">
    <source>
        <dbReference type="SAM" id="SignalP"/>
    </source>
</evidence>
<comment type="caution">
    <text evidence="2">The sequence shown here is derived from an EMBL/GenBank/DDBJ whole genome shotgun (WGS) entry which is preliminary data.</text>
</comment>
<gene>
    <name evidence="2" type="ORF">PVAG01_03593</name>
</gene>
<dbReference type="PANTHER" id="PTHR35567">
    <property type="entry name" value="MALATE DEHYDROGENASE (AFU_ORTHOLOGUE AFUA_2G13800)"/>
    <property type="match status" value="1"/>
</dbReference>
<keyword evidence="3" id="KW-1185">Reference proteome</keyword>
<dbReference type="Proteomes" id="UP001629113">
    <property type="component" value="Unassembled WGS sequence"/>
</dbReference>
<evidence type="ECO:0000313" key="3">
    <source>
        <dbReference type="Proteomes" id="UP001629113"/>
    </source>
</evidence>